<protein>
    <recommendedName>
        <fullName evidence="11">Dual oxidase maturation factor 1</fullName>
    </recommendedName>
</protein>
<evidence type="ECO:0000256" key="7">
    <source>
        <dbReference type="SAM" id="MobiDB-lite"/>
    </source>
</evidence>
<keyword evidence="3 8" id="KW-0812">Transmembrane</keyword>
<evidence type="ECO:0000256" key="1">
    <source>
        <dbReference type="ARBA" id="ARBA00004141"/>
    </source>
</evidence>
<comment type="caution">
    <text evidence="9">The sequence shown here is derived from an EMBL/GenBank/DDBJ whole genome shotgun (WGS) entry which is preliminary data.</text>
</comment>
<dbReference type="GO" id="GO:0015031">
    <property type="term" value="P:protein transport"/>
    <property type="evidence" value="ECO:0007669"/>
    <property type="project" value="InterPro"/>
</dbReference>
<sequence>MILGLVIMVCNYGQQWEVGVITTSAPYRAGSGQEIRAQLGLYLGLRSVNITLKTGTFQREFRRAQETGLPLPILWAAEYFTIDGEGVRFGRHYRYSGWFAHICVWTAFPLWIVTMVLFKMVIRIAAQTLALTGIMLLSSALIWATNRNYTELQIPFEDGILTTRFGVHWYLALVTGSVCTVVGVAIYLYDYCHPGSSTLSAIFGNNPYNIVEQETRVEGEEKAIPTSLPGTRKSTMQTAGRRVVTTLRVFGTKHCLKKVTHVPGGEWISSPSFTQATDMVSEDDGDDGGEGDSSGILTQPIAKSTSFLTLERGYSLQDQPEDLPSHSHSQTFENQAFQDTDEEPGPSSKLLGEV</sequence>
<feature type="region of interest" description="Disordered" evidence="7">
    <location>
        <begin position="312"/>
        <end position="354"/>
    </location>
</feature>
<evidence type="ECO:0000256" key="3">
    <source>
        <dbReference type="ARBA" id="ARBA00022692"/>
    </source>
</evidence>
<feature type="region of interest" description="Disordered" evidence="7">
    <location>
        <begin position="267"/>
        <end position="300"/>
    </location>
</feature>
<evidence type="ECO:0000256" key="6">
    <source>
        <dbReference type="ARBA" id="ARBA00023180"/>
    </source>
</evidence>
<dbReference type="InterPro" id="IPR018469">
    <property type="entry name" value="Dual_oxidase_maturation_fac"/>
</dbReference>
<keyword evidence="5 8" id="KW-0472">Membrane</keyword>
<feature type="transmembrane region" description="Helical" evidence="8">
    <location>
        <begin position="124"/>
        <end position="146"/>
    </location>
</feature>
<keyword evidence="6" id="KW-0325">Glycoprotein</keyword>
<proteinExistence type="inferred from homology"/>
<name>A0AAW0TAX1_SCYPA</name>
<dbReference type="GO" id="GO:0005789">
    <property type="term" value="C:endoplasmic reticulum membrane"/>
    <property type="evidence" value="ECO:0007669"/>
    <property type="project" value="InterPro"/>
</dbReference>
<dbReference type="Pfam" id="PF10204">
    <property type="entry name" value="DuoxA"/>
    <property type="match status" value="1"/>
</dbReference>
<organism evidence="9 10">
    <name type="scientific">Scylla paramamosain</name>
    <name type="common">Mud crab</name>
    <dbReference type="NCBI Taxonomy" id="85552"/>
    <lineage>
        <taxon>Eukaryota</taxon>
        <taxon>Metazoa</taxon>
        <taxon>Ecdysozoa</taxon>
        <taxon>Arthropoda</taxon>
        <taxon>Crustacea</taxon>
        <taxon>Multicrustacea</taxon>
        <taxon>Malacostraca</taxon>
        <taxon>Eumalacostraca</taxon>
        <taxon>Eucarida</taxon>
        <taxon>Decapoda</taxon>
        <taxon>Pleocyemata</taxon>
        <taxon>Brachyura</taxon>
        <taxon>Eubrachyura</taxon>
        <taxon>Portunoidea</taxon>
        <taxon>Portunidae</taxon>
        <taxon>Portuninae</taxon>
        <taxon>Scylla</taxon>
    </lineage>
</organism>
<evidence type="ECO:0000313" key="10">
    <source>
        <dbReference type="Proteomes" id="UP001487740"/>
    </source>
</evidence>
<evidence type="ECO:0008006" key="11">
    <source>
        <dbReference type="Google" id="ProtNLM"/>
    </source>
</evidence>
<dbReference type="PANTHER" id="PTHR31158">
    <property type="entry name" value="DUAL OXIDASE 2"/>
    <property type="match status" value="1"/>
</dbReference>
<feature type="transmembrane region" description="Helical" evidence="8">
    <location>
        <begin position="167"/>
        <end position="189"/>
    </location>
</feature>
<feature type="compositionally biased region" description="Polar residues" evidence="7">
    <location>
        <begin position="269"/>
        <end position="278"/>
    </location>
</feature>
<keyword evidence="10" id="KW-1185">Reference proteome</keyword>
<evidence type="ECO:0000313" key="9">
    <source>
        <dbReference type="EMBL" id="KAK8384333.1"/>
    </source>
</evidence>
<keyword evidence="4 8" id="KW-1133">Transmembrane helix</keyword>
<evidence type="ECO:0000256" key="4">
    <source>
        <dbReference type="ARBA" id="ARBA00022989"/>
    </source>
</evidence>
<evidence type="ECO:0000256" key="2">
    <source>
        <dbReference type="ARBA" id="ARBA00009816"/>
    </source>
</evidence>
<feature type="compositionally biased region" description="Polar residues" evidence="7">
    <location>
        <begin position="326"/>
        <end position="338"/>
    </location>
</feature>
<dbReference type="Proteomes" id="UP001487740">
    <property type="component" value="Unassembled WGS sequence"/>
</dbReference>
<feature type="transmembrane region" description="Helical" evidence="8">
    <location>
        <begin position="98"/>
        <end position="118"/>
    </location>
</feature>
<accession>A0AAW0TAX1</accession>
<dbReference type="PANTHER" id="PTHR31158:SF1">
    <property type="entry name" value="DOXA1 FACTOR-RELATED"/>
    <property type="match status" value="1"/>
</dbReference>
<reference evidence="9 10" key="1">
    <citation type="submission" date="2023-03" db="EMBL/GenBank/DDBJ databases">
        <title>High-quality genome of Scylla paramamosain provides insights in environmental adaptation.</title>
        <authorList>
            <person name="Zhang L."/>
        </authorList>
    </citation>
    <scope>NUCLEOTIDE SEQUENCE [LARGE SCALE GENOMIC DNA]</scope>
    <source>
        <strain evidence="9">LZ_2023a</strain>
        <tissue evidence="9">Muscle</tissue>
    </source>
</reference>
<dbReference type="AlphaFoldDB" id="A0AAW0TAX1"/>
<dbReference type="EMBL" id="JARAKH010000035">
    <property type="protein sequence ID" value="KAK8384333.1"/>
    <property type="molecule type" value="Genomic_DNA"/>
</dbReference>
<feature type="compositionally biased region" description="Acidic residues" evidence="7">
    <location>
        <begin position="280"/>
        <end position="290"/>
    </location>
</feature>
<comment type="similarity">
    <text evidence="2">Belongs to the DUOXA family.</text>
</comment>
<evidence type="ECO:0000256" key="5">
    <source>
        <dbReference type="ARBA" id="ARBA00023136"/>
    </source>
</evidence>
<evidence type="ECO:0000256" key="8">
    <source>
        <dbReference type="SAM" id="Phobius"/>
    </source>
</evidence>
<comment type="subcellular location">
    <subcellularLocation>
        <location evidence="1">Membrane</location>
        <topology evidence="1">Multi-pass membrane protein</topology>
    </subcellularLocation>
</comment>
<gene>
    <name evidence="9" type="ORF">O3P69_009250</name>
</gene>